<protein>
    <submittedName>
        <fullName evidence="5">Nfu_N domain-containing protein</fullName>
    </submittedName>
</protein>
<evidence type="ECO:0000256" key="3">
    <source>
        <dbReference type="ARBA" id="ARBA00023014"/>
    </source>
</evidence>
<evidence type="ECO:0000256" key="2">
    <source>
        <dbReference type="ARBA" id="ARBA00023004"/>
    </source>
</evidence>
<name>A0A182IKY2_ANOAO</name>
<keyword evidence="3" id="KW-0479">Metal-binding</keyword>
<keyword evidence="3" id="KW-0411">Iron-sulfur</keyword>
<dbReference type="GO" id="GO:0005739">
    <property type="term" value="C:mitochondrion"/>
    <property type="evidence" value="ECO:0007669"/>
    <property type="project" value="TreeGrafter"/>
</dbReference>
<dbReference type="SMART" id="SM00932">
    <property type="entry name" value="Nfu_N"/>
    <property type="match status" value="1"/>
</dbReference>
<proteinExistence type="inferred from homology"/>
<dbReference type="EnsemblMetazoa" id="AATE001113-RA">
    <property type="protein sequence ID" value="AATE001113-PA.1"/>
    <property type="gene ID" value="AATE001113"/>
</dbReference>
<dbReference type="STRING" id="41427.A0A182IKY2"/>
<dbReference type="VEuPathDB" id="VectorBase:AATE001113"/>
<dbReference type="AlphaFoldDB" id="A0A182IKY2"/>
<dbReference type="PANTHER" id="PTHR11178">
    <property type="entry name" value="IRON-SULFUR CLUSTER SCAFFOLD PROTEIN NFU-RELATED"/>
    <property type="match status" value="1"/>
</dbReference>
<dbReference type="InterPro" id="IPR014824">
    <property type="entry name" value="Nfu/NifU_N"/>
</dbReference>
<accession>A0A182IKY2</accession>
<evidence type="ECO:0000256" key="1">
    <source>
        <dbReference type="ARBA" id="ARBA00006420"/>
    </source>
</evidence>
<comment type="similarity">
    <text evidence="1">Belongs to the NifU family.</text>
</comment>
<evidence type="ECO:0000313" key="5">
    <source>
        <dbReference type="EnsemblMetazoa" id="AATE001113-PA.1"/>
    </source>
</evidence>
<feature type="domain" description="Scaffold protein Nfu/NifU N-terminal" evidence="4">
    <location>
        <begin position="1"/>
        <end position="68"/>
    </location>
</feature>
<dbReference type="Pfam" id="PF08712">
    <property type="entry name" value="Nfu_N"/>
    <property type="match status" value="1"/>
</dbReference>
<organism evidence="5">
    <name type="scientific">Anopheles atroparvus</name>
    <name type="common">European mosquito</name>
    <dbReference type="NCBI Taxonomy" id="41427"/>
    <lineage>
        <taxon>Eukaryota</taxon>
        <taxon>Metazoa</taxon>
        <taxon>Ecdysozoa</taxon>
        <taxon>Arthropoda</taxon>
        <taxon>Hexapoda</taxon>
        <taxon>Insecta</taxon>
        <taxon>Pterygota</taxon>
        <taxon>Neoptera</taxon>
        <taxon>Endopterygota</taxon>
        <taxon>Diptera</taxon>
        <taxon>Nematocera</taxon>
        <taxon>Culicoidea</taxon>
        <taxon>Culicidae</taxon>
        <taxon>Anophelinae</taxon>
        <taxon>Anopheles</taxon>
    </lineage>
</organism>
<reference evidence="5" key="1">
    <citation type="submission" date="2022-08" db="UniProtKB">
        <authorList>
            <consortium name="EnsemblMetazoa"/>
        </authorList>
    </citation>
    <scope>IDENTIFICATION</scope>
    <source>
        <strain evidence="5">EBRO</strain>
    </source>
</reference>
<dbReference type="PANTHER" id="PTHR11178:SF1">
    <property type="entry name" value="NFU1 IRON-SULFUR CLUSTER SCAFFOLD HOMOLOG, MITOCHONDRIAL"/>
    <property type="match status" value="1"/>
</dbReference>
<dbReference type="GO" id="GO:0051536">
    <property type="term" value="F:iron-sulfur cluster binding"/>
    <property type="evidence" value="ECO:0007669"/>
    <property type="project" value="UniProtKB-KW"/>
</dbReference>
<evidence type="ECO:0000259" key="4">
    <source>
        <dbReference type="SMART" id="SM00932"/>
    </source>
</evidence>
<dbReference type="InterPro" id="IPR036498">
    <property type="entry name" value="Nfu/NifU_N_sf"/>
</dbReference>
<keyword evidence="2" id="KW-0408">Iron</keyword>
<sequence length="114" mass="12967">MFDRCGSPPASPIMLMLMAMMGPRAKLLFRVEGIRSVFFGCDFTAEDAEWRIIKPKVLAVIMDFFESGISVVEGAKPNLDTKINYEDDEIVQMNKKLLDTRIHSMMQDVSMTAW</sequence>
<dbReference type="Gene3D" id="3.30.1370.70">
    <property type="entry name" value="Scaffold protein Nfu/NifU, N-terminal domain"/>
    <property type="match status" value="1"/>
</dbReference>
<dbReference type="SUPFAM" id="SSF110836">
    <property type="entry name" value="Hypothetical protein SAV1430"/>
    <property type="match status" value="1"/>
</dbReference>